<protein>
    <submittedName>
        <fullName evidence="2">Uncharacterized protein</fullName>
    </submittedName>
</protein>
<reference evidence="2 3" key="1">
    <citation type="submission" date="2019-02" db="EMBL/GenBank/DDBJ databases">
        <title>Genome sequencing of the rare red list fungi Dentipellis fragilis.</title>
        <authorList>
            <person name="Buettner E."/>
            <person name="Kellner H."/>
        </authorList>
    </citation>
    <scope>NUCLEOTIDE SEQUENCE [LARGE SCALE GENOMIC DNA]</scope>
    <source>
        <strain evidence="2 3">DSM 105465</strain>
    </source>
</reference>
<feature type="signal peptide" evidence="1">
    <location>
        <begin position="1"/>
        <end position="22"/>
    </location>
</feature>
<sequence length="158" mass="16669">MKPATLLTTILAVSLSIFSAAAAPLSTGFNTTFLTPSHSGPALAKRVSSAAATPSPTPLTPLLGQSRQLFRAVTNDELTAITTRYPKGGSPTGHKGEKGDFSSTGAIYAFADITQADKWGQSFTTPKFNHYFLVTFAYTPSTSTTRKSFASGTPDWVT</sequence>
<keyword evidence="3" id="KW-1185">Reference proteome</keyword>
<keyword evidence="1" id="KW-0732">Signal</keyword>
<evidence type="ECO:0000313" key="3">
    <source>
        <dbReference type="Proteomes" id="UP000298327"/>
    </source>
</evidence>
<dbReference type="AlphaFoldDB" id="A0A4Y9YDF5"/>
<name>A0A4Y9YDF5_9AGAM</name>
<feature type="chain" id="PRO_5021229792" evidence="1">
    <location>
        <begin position="23"/>
        <end position="158"/>
    </location>
</feature>
<evidence type="ECO:0000313" key="2">
    <source>
        <dbReference type="EMBL" id="TFY60544.1"/>
    </source>
</evidence>
<dbReference type="OrthoDB" id="2885854at2759"/>
<accession>A0A4Y9YDF5</accession>
<proteinExistence type="predicted"/>
<dbReference type="Proteomes" id="UP000298327">
    <property type="component" value="Unassembled WGS sequence"/>
</dbReference>
<evidence type="ECO:0000256" key="1">
    <source>
        <dbReference type="SAM" id="SignalP"/>
    </source>
</evidence>
<dbReference type="EMBL" id="SEOQ01000557">
    <property type="protein sequence ID" value="TFY60544.1"/>
    <property type="molecule type" value="Genomic_DNA"/>
</dbReference>
<gene>
    <name evidence="2" type="ORF">EVG20_g7377</name>
</gene>
<comment type="caution">
    <text evidence="2">The sequence shown here is derived from an EMBL/GenBank/DDBJ whole genome shotgun (WGS) entry which is preliminary data.</text>
</comment>
<organism evidence="2 3">
    <name type="scientific">Dentipellis fragilis</name>
    <dbReference type="NCBI Taxonomy" id="205917"/>
    <lineage>
        <taxon>Eukaryota</taxon>
        <taxon>Fungi</taxon>
        <taxon>Dikarya</taxon>
        <taxon>Basidiomycota</taxon>
        <taxon>Agaricomycotina</taxon>
        <taxon>Agaricomycetes</taxon>
        <taxon>Russulales</taxon>
        <taxon>Hericiaceae</taxon>
        <taxon>Dentipellis</taxon>
    </lineage>
</organism>
<feature type="non-terminal residue" evidence="2">
    <location>
        <position position="158"/>
    </location>
</feature>